<reference evidence="2" key="1">
    <citation type="submission" date="2015-07" db="EMBL/GenBank/DDBJ databases">
        <title>Adaptation to a free-living lifestyle via gene acquisitions in the diplomonad Trepomonas sp. PC1.</title>
        <authorList>
            <person name="Xu F."/>
            <person name="Jerlstrom-Hultqvist J."/>
            <person name="Kolisko M."/>
            <person name="Simpson A.G.B."/>
            <person name="Roger A.J."/>
            <person name="Svard S.G."/>
            <person name="Andersson J.O."/>
        </authorList>
    </citation>
    <scope>NUCLEOTIDE SEQUENCE</scope>
    <source>
        <strain evidence="2">PC1</strain>
    </source>
</reference>
<evidence type="ECO:0000256" key="1">
    <source>
        <dbReference type="SAM" id="Phobius"/>
    </source>
</evidence>
<keyword evidence="1" id="KW-1133">Transmembrane helix</keyword>
<feature type="transmembrane region" description="Helical" evidence="1">
    <location>
        <begin position="63"/>
        <end position="82"/>
    </location>
</feature>
<feature type="transmembrane region" description="Helical" evidence="1">
    <location>
        <begin position="119"/>
        <end position="140"/>
    </location>
</feature>
<feature type="transmembrane region" description="Helical" evidence="1">
    <location>
        <begin position="88"/>
        <end position="107"/>
    </location>
</feature>
<dbReference type="EMBL" id="GDID01004407">
    <property type="protein sequence ID" value="JAP92199.1"/>
    <property type="molecule type" value="Transcribed_RNA"/>
</dbReference>
<keyword evidence="1" id="KW-0472">Membrane</keyword>
<protein>
    <submittedName>
        <fullName evidence="2">Transmembrane domain-containing protein</fullName>
    </submittedName>
</protein>
<organism evidence="2">
    <name type="scientific">Trepomonas sp. PC1</name>
    <dbReference type="NCBI Taxonomy" id="1076344"/>
    <lineage>
        <taxon>Eukaryota</taxon>
        <taxon>Metamonada</taxon>
        <taxon>Diplomonadida</taxon>
        <taxon>Hexamitidae</taxon>
        <taxon>Hexamitinae</taxon>
        <taxon>Trepomonas</taxon>
    </lineage>
</organism>
<proteinExistence type="predicted"/>
<feature type="transmembrane region" description="Helical" evidence="1">
    <location>
        <begin position="31"/>
        <end position="51"/>
    </location>
</feature>
<evidence type="ECO:0000313" key="2">
    <source>
        <dbReference type="EMBL" id="JAP92199.1"/>
    </source>
</evidence>
<dbReference type="AlphaFoldDB" id="A0A146K9V7"/>
<name>A0A146K9V7_9EUKA</name>
<feature type="non-terminal residue" evidence="2">
    <location>
        <position position="145"/>
    </location>
</feature>
<accession>A0A146K9V7</accession>
<feature type="non-terminal residue" evidence="2">
    <location>
        <position position="1"/>
    </location>
</feature>
<gene>
    <name evidence="2" type="ORF">TPC1_15940</name>
</gene>
<keyword evidence="1 2" id="KW-0812">Transmembrane</keyword>
<sequence length="145" mass="17124">EAFSSFHNEFDIQFPLISKCNWAKWVKTRVFIDFTCFVLLLWLLYCPDFLLGENSTTSQQNSILVIIITFVVDTFLSFFAIQTQYMNWFIVVLYPINMLLILIRRVFNYRYQDIISVELLCASQCLLCSLSLIFTILIVWCKVTD</sequence>